<dbReference type="AlphaFoldDB" id="A0A6B0UHC4"/>
<name>A0A6B0UHC4_IXORI</name>
<accession>A0A6B0UHC4</accession>
<sequence length="101" mass="11413">MAASLPFHLLSHLWRHAQGLQPESGRPPGAELHPDRVQVLAAQPLRRQHDVRSERQSSGAQVQRQLRAPRPARLRALVHPLSQGQCRVQRHRDLLLQPEGA</sequence>
<evidence type="ECO:0000313" key="2">
    <source>
        <dbReference type="EMBL" id="MXU88326.1"/>
    </source>
</evidence>
<protein>
    <submittedName>
        <fullName evidence="2">Uncharacterized protein</fullName>
    </submittedName>
</protein>
<reference evidence="2" key="1">
    <citation type="submission" date="2019-12" db="EMBL/GenBank/DDBJ databases">
        <title>An insight into the sialome of adult female Ixodes ricinus ticks feeding for 6 days.</title>
        <authorList>
            <person name="Perner J."/>
            <person name="Ribeiro J.M.C."/>
        </authorList>
    </citation>
    <scope>NUCLEOTIDE SEQUENCE</scope>
    <source>
        <strain evidence="2">Semi-engorged</strain>
        <tissue evidence="2">Salivary glands</tissue>
    </source>
</reference>
<organism evidence="2">
    <name type="scientific">Ixodes ricinus</name>
    <name type="common">Common tick</name>
    <name type="synonym">Acarus ricinus</name>
    <dbReference type="NCBI Taxonomy" id="34613"/>
    <lineage>
        <taxon>Eukaryota</taxon>
        <taxon>Metazoa</taxon>
        <taxon>Ecdysozoa</taxon>
        <taxon>Arthropoda</taxon>
        <taxon>Chelicerata</taxon>
        <taxon>Arachnida</taxon>
        <taxon>Acari</taxon>
        <taxon>Parasitiformes</taxon>
        <taxon>Ixodida</taxon>
        <taxon>Ixodoidea</taxon>
        <taxon>Ixodidae</taxon>
        <taxon>Ixodinae</taxon>
        <taxon>Ixodes</taxon>
    </lineage>
</organism>
<feature type="compositionally biased region" description="Low complexity" evidence="1">
    <location>
        <begin position="60"/>
        <end position="71"/>
    </location>
</feature>
<feature type="region of interest" description="Disordered" evidence="1">
    <location>
        <begin position="45"/>
        <end position="71"/>
    </location>
</feature>
<dbReference type="EMBL" id="GIFC01006243">
    <property type="protein sequence ID" value="MXU88326.1"/>
    <property type="molecule type" value="Transcribed_RNA"/>
</dbReference>
<evidence type="ECO:0000256" key="1">
    <source>
        <dbReference type="SAM" id="MobiDB-lite"/>
    </source>
</evidence>
<proteinExistence type="predicted"/>